<organism evidence="2 3">
    <name type="scientific">Sphingomonas aerophila</name>
    <dbReference type="NCBI Taxonomy" id="1344948"/>
    <lineage>
        <taxon>Bacteria</taxon>
        <taxon>Pseudomonadati</taxon>
        <taxon>Pseudomonadota</taxon>
        <taxon>Alphaproteobacteria</taxon>
        <taxon>Sphingomonadales</taxon>
        <taxon>Sphingomonadaceae</taxon>
        <taxon>Sphingomonas</taxon>
    </lineage>
</organism>
<comment type="caution">
    <text evidence="2">The sequence shown here is derived from an EMBL/GenBank/DDBJ whole genome shotgun (WGS) entry which is preliminary data.</text>
</comment>
<evidence type="ECO:0000313" key="3">
    <source>
        <dbReference type="Proteomes" id="UP000546200"/>
    </source>
</evidence>
<dbReference type="RefSeq" id="WP_184057775.1">
    <property type="nucleotide sequence ID" value="NZ_JACIJK010000006.1"/>
</dbReference>
<accession>A0A7W9BE13</accession>
<feature type="chain" id="PRO_5031199943" description="Lipoprotein" evidence="1">
    <location>
        <begin position="27"/>
        <end position="556"/>
    </location>
</feature>
<dbReference type="EMBL" id="JACIJK010000006">
    <property type="protein sequence ID" value="MBB5715458.1"/>
    <property type="molecule type" value="Genomic_DNA"/>
</dbReference>
<keyword evidence="3" id="KW-1185">Reference proteome</keyword>
<proteinExistence type="predicted"/>
<evidence type="ECO:0000256" key="1">
    <source>
        <dbReference type="SAM" id="SignalP"/>
    </source>
</evidence>
<protein>
    <recommendedName>
        <fullName evidence="4">Lipoprotein</fullName>
    </recommendedName>
</protein>
<feature type="signal peptide" evidence="1">
    <location>
        <begin position="1"/>
        <end position="26"/>
    </location>
</feature>
<keyword evidence="1" id="KW-0732">Signal</keyword>
<reference evidence="2 3" key="1">
    <citation type="submission" date="2020-08" db="EMBL/GenBank/DDBJ databases">
        <title>Genomic Encyclopedia of Type Strains, Phase IV (KMG-IV): sequencing the most valuable type-strain genomes for metagenomic binning, comparative biology and taxonomic classification.</title>
        <authorList>
            <person name="Goeker M."/>
        </authorList>
    </citation>
    <scope>NUCLEOTIDE SEQUENCE [LARGE SCALE GENOMIC DNA]</scope>
    <source>
        <strain evidence="2 3">DSM 100044</strain>
    </source>
</reference>
<name>A0A7W9BE13_9SPHN</name>
<dbReference type="PANTHER" id="PTHR41339">
    <property type="entry name" value="LIPL48"/>
    <property type="match status" value="1"/>
</dbReference>
<gene>
    <name evidence="2" type="ORF">FHS94_002304</name>
</gene>
<evidence type="ECO:0008006" key="4">
    <source>
        <dbReference type="Google" id="ProtNLM"/>
    </source>
</evidence>
<sequence length="556" mass="55901">MAILTQKAARLLAGSAVLALAGCNGADNVASPGAGTIIIGAPTPSPTPAPTSTPTPSAITAAQFASTSGQSFTAGGVSQQFTITADEQLAIVNAGSNNNVNGAGSTLNGVYPTGGTSLAAAVDPSTINSFFTSTNYVGALNGPTDTSFQGWTCNSSSAEFGGSGARCTAVPAVGTLAAGAACPAGTTTPTGAATTATSATQGGFKVCDIPQQITTSLTLPRIPGIAYRFTGQTEVGADVGQTGGDSGIALNIEPGVVLFANANEPTNDLILVNRGSKINAVGDVNNPIIITSQQNLNNNGVSDASQGQWGGIILLGRAPTAVCAGTTGPNNAAGSSPTCQQQIEGVTGRFYGGPTVADSSGRMSFVQIRYSGIAISDGNELQGLTLGGTGSGTTIDHVQSHNSADDGVEIFGGATNIKYFVATGADDDGFDIDNGYRGFIQFMVAAQRTIGATADSFSTEIDSNLNEDLLPRTFGNYANFTFIQTAAAPAAIRLRGGADMRFVNGVVKSPANVACVNLIAQEASAGDRSTIRAADASRQDNGPPIFNSVYFACNGR</sequence>
<dbReference type="PROSITE" id="PS51257">
    <property type="entry name" value="PROKAR_LIPOPROTEIN"/>
    <property type="match status" value="1"/>
</dbReference>
<dbReference type="PANTHER" id="PTHR41339:SF1">
    <property type="entry name" value="SECRETED PROTEIN"/>
    <property type="match status" value="1"/>
</dbReference>
<dbReference type="Proteomes" id="UP000546200">
    <property type="component" value="Unassembled WGS sequence"/>
</dbReference>
<dbReference type="AlphaFoldDB" id="A0A7W9BE13"/>
<evidence type="ECO:0000313" key="2">
    <source>
        <dbReference type="EMBL" id="MBB5715458.1"/>
    </source>
</evidence>